<feature type="transmembrane region" description="Helical" evidence="2">
    <location>
        <begin position="219"/>
        <end position="239"/>
    </location>
</feature>
<feature type="region of interest" description="Disordered" evidence="1">
    <location>
        <begin position="297"/>
        <end position="322"/>
    </location>
</feature>
<evidence type="ECO:0000256" key="1">
    <source>
        <dbReference type="SAM" id="MobiDB-lite"/>
    </source>
</evidence>
<dbReference type="Gene3D" id="1.20.144.10">
    <property type="entry name" value="Phosphatidic acid phosphatase type 2/haloperoxidase"/>
    <property type="match status" value="1"/>
</dbReference>
<evidence type="ECO:0000313" key="5">
    <source>
        <dbReference type="Proteomes" id="UP000005940"/>
    </source>
</evidence>
<dbReference type="Proteomes" id="UP000005940">
    <property type="component" value="Chromosome"/>
</dbReference>
<evidence type="ECO:0000313" key="4">
    <source>
        <dbReference type="EMBL" id="QKM67198.1"/>
    </source>
</evidence>
<feature type="transmembrane region" description="Helical" evidence="2">
    <location>
        <begin position="187"/>
        <end position="207"/>
    </location>
</feature>
<feature type="transmembrane region" description="Helical" evidence="2">
    <location>
        <begin position="246"/>
        <end position="267"/>
    </location>
</feature>
<sequence length="322" mass="33558">MRETPRPRFSAGDPGTAHPQHCSSRAFAHGTGALGSGTPHRSDGRSPQTPRGARRPGPAGCFGTTPPVPRQPAFPRLLCLLRVPRFPGLPGASRPRRLAAALVLLLLFALVTWQVTAGGPLRALDERISRAVAGRGPRPVTELLADLGSLGIALPVLAAALLYTAWRPDPVNRALTTPRRERGYAMLHAVLAIAAVPALVVPLKALLDRPGPLTEATGYYPSGHAATALVAFGAAALLLRPALPPAARAAAMPAAGLLTLATGIGLVLRGYHWPLDVIGSWCLFGALLLLLFPPTSPPTNPSTSPPTGPPADPPRPGDQLQR</sequence>
<keyword evidence="2" id="KW-1133">Transmembrane helix</keyword>
<dbReference type="SUPFAM" id="SSF48317">
    <property type="entry name" value="Acid phosphatase/Vanadium-dependent haloperoxidase"/>
    <property type="match status" value="1"/>
</dbReference>
<feature type="transmembrane region" description="Helical" evidence="2">
    <location>
        <begin position="147"/>
        <end position="166"/>
    </location>
</feature>
<evidence type="ECO:0000259" key="3">
    <source>
        <dbReference type="Pfam" id="PF01569"/>
    </source>
</evidence>
<dbReference type="AlphaFoldDB" id="A0A7G3UB61"/>
<organism evidence="4 5">
    <name type="scientific">Streptomyces tsukubensis (strain DSM 42081 / NBRC 108919 / NRRL 18488 / 9993)</name>
    <dbReference type="NCBI Taxonomy" id="1114943"/>
    <lineage>
        <taxon>Bacteria</taxon>
        <taxon>Bacillati</taxon>
        <taxon>Actinomycetota</taxon>
        <taxon>Actinomycetes</taxon>
        <taxon>Kitasatosporales</taxon>
        <taxon>Streptomycetaceae</taxon>
        <taxon>Streptomyces</taxon>
    </lineage>
</organism>
<dbReference type="EMBL" id="CP029159">
    <property type="protein sequence ID" value="QKM67198.1"/>
    <property type="molecule type" value="Genomic_DNA"/>
</dbReference>
<feature type="transmembrane region" description="Helical" evidence="2">
    <location>
        <begin position="273"/>
        <end position="292"/>
    </location>
</feature>
<reference evidence="4 5" key="1">
    <citation type="journal article" date="2012" name="J. Bacteriol.">
        <title>Draft genome of Streptomyces tsukubaensis NRRL 18488, the producer of the clinically important immunosuppressant tacrolimus (FK506).</title>
        <authorList>
            <person name="Barreiro C."/>
            <person name="Prieto C."/>
            <person name="Sola-Landa A."/>
            <person name="Solera E."/>
            <person name="Martinez-Castro M."/>
            <person name="Perez-Redondo R."/>
            <person name="Garcia-Estrada C."/>
            <person name="Aparicio J.F."/>
            <person name="Fernandez-Martinez L.T."/>
            <person name="Santos-Aberturas J."/>
            <person name="Salehi-Najafabadi Z."/>
            <person name="Rodriguez-Garcia A."/>
            <person name="Tauch A."/>
            <person name="Martin J.F."/>
        </authorList>
    </citation>
    <scope>NUCLEOTIDE SEQUENCE [LARGE SCALE GENOMIC DNA]</scope>
    <source>
        <strain evidence="5">DSM 42081 / NBRC 108919 / NRRL 18488 / 9993</strain>
    </source>
</reference>
<proteinExistence type="predicted"/>
<feature type="domain" description="Phosphatidic acid phosphatase type 2/haloperoxidase" evidence="3">
    <location>
        <begin position="192"/>
        <end position="291"/>
    </location>
</feature>
<name>A0A7G3UB61_STRT9</name>
<dbReference type="Pfam" id="PF01569">
    <property type="entry name" value="PAP2"/>
    <property type="match status" value="1"/>
</dbReference>
<protein>
    <submittedName>
        <fullName evidence="4">Phosphoesterase</fullName>
    </submittedName>
</protein>
<evidence type="ECO:0000256" key="2">
    <source>
        <dbReference type="SAM" id="Phobius"/>
    </source>
</evidence>
<dbReference type="InterPro" id="IPR000326">
    <property type="entry name" value="PAP2/HPO"/>
</dbReference>
<feature type="transmembrane region" description="Helical" evidence="2">
    <location>
        <begin position="98"/>
        <end position="116"/>
    </location>
</feature>
<keyword evidence="5" id="KW-1185">Reference proteome</keyword>
<gene>
    <name evidence="4" type="ORF">STSU_008475</name>
</gene>
<feature type="region of interest" description="Disordered" evidence="1">
    <location>
        <begin position="1"/>
        <end position="68"/>
    </location>
</feature>
<keyword evidence="2" id="KW-0812">Transmembrane</keyword>
<dbReference type="InterPro" id="IPR036938">
    <property type="entry name" value="PAP2/HPO_sf"/>
</dbReference>
<keyword evidence="2" id="KW-0472">Membrane</keyword>
<feature type="compositionally biased region" description="Pro residues" evidence="1">
    <location>
        <begin position="297"/>
        <end position="316"/>
    </location>
</feature>
<accession>A0A7G3UB61</accession>